<dbReference type="Gene3D" id="3.80.20.20">
    <property type="entry name" value="Receptor L-domain"/>
    <property type="match status" value="1"/>
</dbReference>
<dbReference type="SUPFAM" id="SSF57184">
    <property type="entry name" value="Growth factor receptor domain"/>
    <property type="match status" value="2"/>
</dbReference>
<evidence type="ECO:0000256" key="13">
    <source>
        <dbReference type="ARBA" id="ARBA00023180"/>
    </source>
</evidence>
<keyword evidence="7" id="KW-0418">Kinase</keyword>
<feature type="domain" description="Growth factor receptor" evidence="17">
    <location>
        <begin position="393"/>
        <end position="516"/>
    </location>
</feature>
<evidence type="ECO:0000256" key="3">
    <source>
        <dbReference type="ARBA" id="ARBA00022553"/>
    </source>
</evidence>
<keyword evidence="6" id="KW-0547">Nucleotide-binding</keyword>
<dbReference type="GO" id="GO:0004714">
    <property type="term" value="F:transmembrane receptor protein tyrosine kinase activity"/>
    <property type="evidence" value="ECO:0007669"/>
    <property type="project" value="UniProtKB-EC"/>
</dbReference>
<evidence type="ECO:0000256" key="8">
    <source>
        <dbReference type="ARBA" id="ARBA00022840"/>
    </source>
</evidence>
<dbReference type="Proteomes" id="UP001335648">
    <property type="component" value="Unassembled WGS sequence"/>
</dbReference>
<evidence type="ECO:0000259" key="17">
    <source>
        <dbReference type="Pfam" id="PF14843"/>
    </source>
</evidence>
<keyword evidence="10" id="KW-0472">Membrane</keyword>
<dbReference type="EMBL" id="JAULUE010002066">
    <property type="protein sequence ID" value="KAK5877707.1"/>
    <property type="molecule type" value="Genomic_DNA"/>
</dbReference>
<dbReference type="InterPro" id="IPR032778">
    <property type="entry name" value="GF_recep_IV"/>
</dbReference>
<comment type="subcellular location">
    <subcellularLocation>
        <location evidence="1">Membrane</location>
        <topology evidence="1">Single-pass type I membrane protein</topology>
    </subcellularLocation>
</comment>
<keyword evidence="3" id="KW-0597">Phosphoprotein</keyword>
<feature type="domain" description="Receptor L-domain" evidence="16">
    <location>
        <begin position="249"/>
        <end position="366"/>
    </location>
</feature>
<dbReference type="FunFam" id="3.80.20.20:FF:000013">
    <property type="entry name" value="Erb-b2 receptor tyrosine kinase 3a"/>
    <property type="match status" value="1"/>
</dbReference>
<evidence type="ECO:0000256" key="12">
    <source>
        <dbReference type="ARBA" id="ARBA00023170"/>
    </source>
</evidence>
<dbReference type="SMART" id="SM00261">
    <property type="entry name" value="FU"/>
    <property type="match status" value="2"/>
</dbReference>
<dbReference type="Pfam" id="PF01030">
    <property type="entry name" value="Recep_L_domain"/>
    <property type="match status" value="1"/>
</dbReference>
<dbReference type="InterPro" id="IPR006212">
    <property type="entry name" value="Furin_repeat"/>
</dbReference>
<evidence type="ECO:0000256" key="9">
    <source>
        <dbReference type="ARBA" id="ARBA00022989"/>
    </source>
</evidence>
<accession>A0AAN8B3C9</accession>
<evidence type="ECO:0000256" key="5">
    <source>
        <dbReference type="ARBA" id="ARBA00022692"/>
    </source>
</evidence>
<comment type="catalytic activity">
    <reaction evidence="14">
        <text>L-tyrosyl-[protein] + ATP = O-phospho-L-tyrosyl-[protein] + ADP + H(+)</text>
        <dbReference type="Rhea" id="RHEA:10596"/>
        <dbReference type="Rhea" id="RHEA-COMP:10136"/>
        <dbReference type="Rhea" id="RHEA-COMP:20101"/>
        <dbReference type="ChEBI" id="CHEBI:15378"/>
        <dbReference type="ChEBI" id="CHEBI:30616"/>
        <dbReference type="ChEBI" id="CHEBI:46858"/>
        <dbReference type="ChEBI" id="CHEBI:61978"/>
        <dbReference type="ChEBI" id="CHEBI:456216"/>
        <dbReference type="EC" id="2.7.10.1"/>
    </reaction>
</comment>
<evidence type="ECO:0000256" key="2">
    <source>
        <dbReference type="ARBA" id="ARBA00011902"/>
    </source>
</evidence>
<dbReference type="SUPFAM" id="SSF52058">
    <property type="entry name" value="L domain-like"/>
    <property type="match status" value="1"/>
</dbReference>
<evidence type="ECO:0000313" key="18">
    <source>
        <dbReference type="EMBL" id="KAK5877707.1"/>
    </source>
</evidence>
<evidence type="ECO:0000256" key="6">
    <source>
        <dbReference type="ARBA" id="ARBA00022741"/>
    </source>
</evidence>
<feature type="domain" description="Furin-like cysteine-rich" evidence="15">
    <location>
        <begin position="138"/>
        <end position="226"/>
    </location>
</feature>
<gene>
    <name evidence="18" type="ORF">CesoFtcFv8_025187</name>
</gene>
<keyword evidence="8" id="KW-0067">ATP-binding</keyword>
<evidence type="ECO:0000259" key="15">
    <source>
        <dbReference type="Pfam" id="PF00757"/>
    </source>
</evidence>
<dbReference type="Gene3D" id="2.10.220.10">
    <property type="entry name" value="Hormone Receptor, Insulin-like Growth Factor Receptor 1, Chain A, domain 2"/>
    <property type="match status" value="3"/>
</dbReference>
<evidence type="ECO:0000256" key="14">
    <source>
        <dbReference type="ARBA" id="ARBA00051243"/>
    </source>
</evidence>
<dbReference type="InterPro" id="IPR009030">
    <property type="entry name" value="Growth_fac_rcpt_cys_sf"/>
</dbReference>
<keyword evidence="12" id="KW-0675">Receptor</keyword>
<evidence type="ECO:0000256" key="10">
    <source>
        <dbReference type="ARBA" id="ARBA00023136"/>
    </source>
</evidence>
<sequence>MEEMRKDSMMEEVMKDSMTEEVRMDSMMEEVRKDSMTEEVRMDSMMEEVRKDSMTEEVRMDSMMEEVRKDSMMEEVRMDSMMEEVRKDSMMEEVRKDSMTEEVRMDSMVEEVRMDSMTEEVRKDSMMEEVRMDSMTEEACSEFSDEGTCKDICPPLKLYNPKTHQLVNNPNAKFTFGASCVTACPRNYVVTEGSCVRTCSAGMFEVEEEGVQRCKPCDGPCPKACDGIGVGALINTIAVNVSNIESFRNCTKINGDVFIINQSLTGDLHDKIPPMDPAKLEYFRSVKEITGFLVIQSWPENWTSLSVFENLEIIRGRTQQRKYSVAVVKAEHLLWLGLRSLKEVSAGGVLLLNNSQLCFTRTDQWTRLFRSNQQIVSLPGNAPPSLCEQQNRTCDPECSEEGCWGPGPEMCVSCRHLTRRGRCVRSCHLLQGTPREVQVSSSCEPCHPECQIQSGKPSCSGTGPDQCTQCSHSQDGPHCVPMCPSGVLGDGDTLIWTFSDKRGRCRACSEDCSQGYGRSLAALWPLSGCSPAALWLLSSRSLAALRPLSGLSLAALWLLSGRSLAALWPLSGCSLWLLSGRSLACSPAALRTLSGRSPGRSPAALRLLSGPVLWPLSGRSLDALWPLSGCSLDALWLLSGRSLDALWMLSDLSLAALWPLSCCSLDAL</sequence>
<protein>
    <recommendedName>
        <fullName evidence="2">receptor protein-tyrosine kinase</fullName>
        <ecNumber evidence="2">2.7.10.1</ecNumber>
    </recommendedName>
</protein>
<evidence type="ECO:0000256" key="1">
    <source>
        <dbReference type="ARBA" id="ARBA00004479"/>
    </source>
</evidence>
<dbReference type="EC" id="2.7.10.1" evidence="2"/>
<dbReference type="AlphaFoldDB" id="A0AAN8B3C9"/>
<organism evidence="18 19">
    <name type="scientific">Champsocephalus esox</name>
    <name type="common">pike icefish</name>
    <dbReference type="NCBI Taxonomy" id="159716"/>
    <lineage>
        <taxon>Eukaryota</taxon>
        <taxon>Metazoa</taxon>
        <taxon>Chordata</taxon>
        <taxon>Craniata</taxon>
        <taxon>Vertebrata</taxon>
        <taxon>Euteleostomi</taxon>
        <taxon>Actinopterygii</taxon>
        <taxon>Neopterygii</taxon>
        <taxon>Teleostei</taxon>
        <taxon>Neoteleostei</taxon>
        <taxon>Acanthomorphata</taxon>
        <taxon>Eupercaria</taxon>
        <taxon>Perciformes</taxon>
        <taxon>Notothenioidei</taxon>
        <taxon>Channichthyidae</taxon>
        <taxon>Champsocephalus</taxon>
    </lineage>
</organism>
<evidence type="ECO:0000313" key="19">
    <source>
        <dbReference type="Proteomes" id="UP001335648"/>
    </source>
</evidence>
<keyword evidence="5" id="KW-0812">Transmembrane</keyword>
<evidence type="ECO:0000259" key="16">
    <source>
        <dbReference type="Pfam" id="PF01030"/>
    </source>
</evidence>
<keyword evidence="13" id="KW-0325">Glycoprotein</keyword>
<keyword evidence="9" id="KW-1133">Transmembrane helix</keyword>
<evidence type="ECO:0000256" key="7">
    <source>
        <dbReference type="ARBA" id="ARBA00022777"/>
    </source>
</evidence>
<keyword evidence="19" id="KW-1185">Reference proteome</keyword>
<evidence type="ECO:0000256" key="11">
    <source>
        <dbReference type="ARBA" id="ARBA00023137"/>
    </source>
</evidence>
<keyword evidence="11" id="KW-0829">Tyrosine-protein kinase</keyword>
<comment type="caution">
    <text evidence="18">The sequence shown here is derived from an EMBL/GenBank/DDBJ whole genome shotgun (WGS) entry which is preliminary data.</text>
</comment>
<keyword evidence="4" id="KW-0808">Transferase</keyword>
<proteinExistence type="predicted"/>
<reference evidence="18 19" key="1">
    <citation type="journal article" date="2023" name="Mol. Biol. Evol.">
        <title>Genomics of Secondarily Temperate Adaptation in the Only Non-Antarctic Icefish.</title>
        <authorList>
            <person name="Rivera-Colon A.G."/>
            <person name="Rayamajhi N."/>
            <person name="Minhas B.F."/>
            <person name="Madrigal G."/>
            <person name="Bilyk K.T."/>
            <person name="Yoon V."/>
            <person name="Hune M."/>
            <person name="Gregory S."/>
            <person name="Cheng C.H.C."/>
            <person name="Catchen J.M."/>
        </authorList>
    </citation>
    <scope>NUCLEOTIDE SEQUENCE [LARGE SCALE GENOMIC DNA]</scope>
    <source>
        <strain evidence="18">JC2023a</strain>
    </source>
</reference>
<dbReference type="GO" id="GO:0016020">
    <property type="term" value="C:membrane"/>
    <property type="evidence" value="ECO:0007669"/>
    <property type="project" value="UniProtKB-SubCell"/>
</dbReference>
<evidence type="ECO:0000256" key="4">
    <source>
        <dbReference type="ARBA" id="ARBA00022679"/>
    </source>
</evidence>
<dbReference type="Pfam" id="PF14843">
    <property type="entry name" value="GF_recep_IV"/>
    <property type="match status" value="1"/>
</dbReference>
<name>A0AAN8B3C9_9TELE</name>
<dbReference type="InterPro" id="IPR036941">
    <property type="entry name" value="Rcpt_L-dom_sf"/>
</dbReference>
<dbReference type="FunFam" id="2.10.220.10:FF:000002">
    <property type="entry name" value="Receptor protein-tyrosine kinase"/>
    <property type="match status" value="1"/>
</dbReference>
<dbReference type="GO" id="GO:0005524">
    <property type="term" value="F:ATP binding"/>
    <property type="evidence" value="ECO:0007669"/>
    <property type="project" value="UniProtKB-KW"/>
</dbReference>
<dbReference type="CDD" id="cd00064">
    <property type="entry name" value="FU"/>
    <property type="match status" value="2"/>
</dbReference>
<dbReference type="Pfam" id="PF00757">
    <property type="entry name" value="Furin-like"/>
    <property type="match status" value="1"/>
</dbReference>
<dbReference type="InterPro" id="IPR006211">
    <property type="entry name" value="Furin-like_Cys-rich_dom"/>
</dbReference>
<dbReference type="InterPro" id="IPR000494">
    <property type="entry name" value="Rcpt_L-dom"/>
</dbReference>